<proteinExistence type="predicted"/>
<evidence type="ECO:0000313" key="3">
    <source>
        <dbReference type="Proteomes" id="UP000190074"/>
    </source>
</evidence>
<gene>
    <name evidence="2" type="ORF">SAMEA2259716_05782</name>
</gene>
<keyword evidence="1" id="KW-0812">Transmembrane</keyword>
<feature type="transmembrane region" description="Helical" evidence="1">
    <location>
        <begin position="67"/>
        <end position="88"/>
    </location>
</feature>
<evidence type="ECO:0008006" key="4">
    <source>
        <dbReference type="Google" id="ProtNLM"/>
    </source>
</evidence>
<dbReference type="EMBL" id="FVGW01000024">
    <property type="protein sequence ID" value="SKN02442.1"/>
    <property type="molecule type" value="Genomic_DNA"/>
</dbReference>
<feature type="transmembrane region" description="Helical" evidence="1">
    <location>
        <begin position="28"/>
        <end position="55"/>
    </location>
</feature>
<name>A0A1T8VBM1_9MYCO</name>
<dbReference type="AlphaFoldDB" id="A0A1T8VBM1"/>
<accession>A0A1T8VBM1</accession>
<organism evidence="2 3">
    <name type="scientific">Mycobacteroides abscessus subsp. massiliense</name>
    <dbReference type="NCBI Taxonomy" id="1962118"/>
    <lineage>
        <taxon>Bacteria</taxon>
        <taxon>Bacillati</taxon>
        <taxon>Actinomycetota</taxon>
        <taxon>Actinomycetes</taxon>
        <taxon>Mycobacteriales</taxon>
        <taxon>Mycobacteriaceae</taxon>
        <taxon>Mycobacteroides</taxon>
        <taxon>Mycobacteroides abscessus</taxon>
    </lineage>
</organism>
<protein>
    <recommendedName>
        <fullName evidence="4">Transmembrane protein</fullName>
    </recommendedName>
</protein>
<reference evidence="2 3" key="1">
    <citation type="submission" date="2016-11" db="EMBL/GenBank/DDBJ databases">
        <authorList>
            <consortium name="Pathogen Informatics"/>
        </authorList>
    </citation>
    <scope>NUCLEOTIDE SEQUENCE [LARGE SCALE GENOMIC DNA]</scope>
    <source>
        <strain evidence="2 3">911</strain>
    </source>
</reference>
<sequence>MVRNDSPGDSGGESGRASDPLEAMGGSALASIVAVTASWFAAVLFVTAVTCSISWVLTLVPAGWPMVIRPGLVLVIFVAICGALYWLLLTVPRVYRFMYAAVLRVVSGRENS</sequence>
<evidence type="ECO:0000256" key="1">
    <source>
        <dbReference type="SAM" id="Phobius"/>
    </source>
</evidence>
<keyword evidence="1" id="KW-1133">Transmembrane helix</keyword>
<evidence type="ECO:0000313" key="2">
    <source>
        <dbReference type="EMBL" id="SKN02442.1"/>
    </source>
</evidence>
<dbReference type="Proteomes" id="UP000190074">
    <property type="component" value="Unassembled WGS sequence"/>
</dbReference>
<keyword evidence="1" id="KW-0472">Membrane</keyword>